<evidence type="ECO:0000313" key="3">
    <source>
        <dbReference type="Proteomes" id="UP001056384"/>
    </source>
</evidence>
<gene>
    <name evidence="2" type="ORF">Slin15195_G118350</name>
</gene>
<feature type="compositionally biased region" description="Acidic residues" evidence="1">
    <location>
        <begin position="13"/>
        <end position="24"/>
    </location>
</feature>
<dbReference type="AlphaFoldDB" id="A0A9Q9EP75"/>
<dbReference type="EMBL" id="CP099428">
    <property type="protein sequence ID" value="USW58516.1"/>
    <property type="molecule type" value="Genomic_DNA"/>
</dbReference>
<feature type="compositionally biased region" description="Polar residues" evidence="1">
    <location>
        <begin position="1"/>
        <end position="10"/>
    </location>
</feature>
<keyword evidence="3" id="KW-1185">Reference proteome</keyword>
<evidence type="ECO:0000256" key="1">
    <source>
        <dbReference type="SAM" id="MobiDB-lite"/>
    </source>
</evidence>
<evidence type="ECO:0000313" key="2">
    <source>
        <dbReference type="EMBL" id="USW58516.1"/>
    </source>
</evidence>
<proteinExistence type="predicted"/>
<feature type="region of interest" description="Disordered" evidence="1">
    <location>
        <begin position="1"/>
        <end position="45"/>
    </location>
</feature>
<organism evidence="2 3">
    <name type="scientific">Septoria linicola</name>
    <dbReference type="NCBI Taxonomy" id="215465"/>
    <lineage>
        <taxon>Eukaryota</taxon>
        <taxon>Fungi</taxon>
        <taxon>Dikarya</taxon>
        <taxon>Ascomycota</taxon>
        <taxon>Pezizomycotina</taxon>
        <taxon>Dothideomycetes</taxon>
        <taxon>Dothideomycetidae</taxon>
        <taxon>Mycosphaerellales</taxon>
        <taxon>Mycosphaerellaceae</taxon>
        <taxon>Septoria</taxon>
    </lineage>
</organism>
<reference evidence="2" key="1">
    <citation type="submission" date="2022-06" db="EMBL/GenBank/DDBJ databases">
        <title>Complete genome sequences of two strains of the flax pathogen Septoria linicola.</title>
        <authorList>
            <person name="Lapalu N."/>
            <person name="Simon A."/>
            <person name="Demenou B."/>
            <person name="Paumier D."/>
            <person name="Guillot M.-P."/>
            <person name="Gout L."/>
            <person name="Valade R."/>
        </authorList>
    </citation>
    <scope>NUCLEOTIDE SEQUENCE</scope>
    <source>
        <strain evidence="2">SE15195</strain>
    </source>
</reference>
<name>A0A9Q9EP75_9PEZI</name>
<dbReference type="Proteomes" id="UP001056384">
    <property type="component" value="Chromosome 11"/>
</dbReference>
<accession>A0A9Q9EP75</accession>
<protein>
    <submittedName>
        <fullName evidence="2">Uncharacterized protein</fullName>
    </submittedName>
</protein>
<sequence length="262" mass="30262">MTSSMPQISESADGGEEVEMDVDENSSNNSLPPTSYFHYPKDPPEDPSNPLTWQYSKLLEIYIFADKYASHFFRQAIFEIIQLRFAWMAPAEQIAAEGTVQPMESPWSRYHMYTPFGTDAQDPSVAYAYESLPKTSPLRRYIVDQMVWQSLRLYNKNDPSSYQRAIERLDRFPSKLIAEIALNLAMNLNAAMCKTCEDDDGVVDATDEWEVLHGRHCGHGIREMAPDWRGVHTYHEHKTDQEKEVCARRYRVLKKRLATRGL</sequence>